<dbReference type="Gene3D" id="1.10.1740.10">
    <property type="match status" value="1"/>
</dbReference>
<evidence type="ECO:0000313" key="7">
    <source>
        <dbReference type="EMBL" id="PPK64539.1"/>
    </source>
</evidence>
<dbReference type="InterPro" id="IPR014284">
    <property type="entry name" value="RNA_pol_sigma-70_dom"/>
</dbReference>
<evidence type="ECO:0000313" key="8">
    <source>
        <dbReference type="Proteomes" id="UP000239203"/>
    </source>
</evidence>
<dbReference type="NCBIfam" id="TIGR02937">
    <property type="entry name" value="sigma70-ECF"/>
    <property type="match status" value="1"/>
</dbReference>
<keyword evidence="2" id="KW-0805">Transcription regulation</keyword>
<dbReference type="Proteomes" id="UP000239203">
    <property type="component" value="Unassembled WGS sequence"/>
</dbReference>
<dbReference type="Pfam" id="PF04542">
    <property type="entry name" value="Sigma70_r2"/>
    <property type="match status" value="1"/>
</dbReference>
<dbReference type="InterPro" id="IPR007627">
    <property type="entry name" value="RNA_pol_sigma70_r2"/>
</dbReference>
<evidence type="ECO:0000259" key="6">
    <source>
        <dbReference type="Pfam" id="PF04542"/>
    </source>
</evidence>
<dbReference type="Gene3D" id="1.10.10.10">
    <property type="entry name" value="Winged helix-like DNA-binding domain superfamily/Winged helix DNA-binding domain"/>
    <property type="match status" value="1"/>
</dbReference>
<dbReference type="GO" id="GO:0006352">
    <property type="term" value="P:DNA-templated transcription initiation"/>
    <property type="evidence" value="ECO:0007669"/>
    <property type="project" value="InterPro"/>
</dbReference>
<keyword evidence="4" id="KW-0238">DNA-binding</keyword>
<comment type="caution">
    <text evidence="7">The sequence shown here is derived from an EMBL/GenBank/DDBJ whole genome shotgun (WGS) entry which is preliminary data.</text>
</comment>
<dbReference type="OrthoDB" id="265863at2"/>
<dbReference type="PANTHER" id="PTHR43133">
    <property type="entry name" value="RNA POLYMERASE ECF-TYPE SIGMA FACTO"/>
    <property type="match status" value="1"/>
</dbReference>
<dbReference type="GO" id="GO:0003677">
    <property type="term" value="F:DNA binding"/>
    <property type="evidence" value="ECO:0007669"/>
    <property type="project" value="UniProtKB-KW"/>
</dbReference>
<dbReference type="InterPro" id="IPR013325">
    <property type="entry name" value="RNA_pol_sigma_r2"/>
</dbReference>
<dbReference type="InterPro" id="IPR013324">
    <property type="entry name" value="RNA_pol_sigma_r3/r4-like"/>
</dbReference>
<keyword evidence="5" id="KW-0804">Transcription</keyword>
<gene>
    <name evidence="7" type="ORF">CLV40_119106</name>
</gene>
<evidence type="ECO:0000256" key="3">
    <source>
        <dbReference type="ARBA" id="ARBA00023082"/>
    </source>
</evidence>
<dbReference type="EMBL" id="PTIX01000019">
    <property type="protein sequence ID" value="PPK64539.1"/>
    <property type="molecule type" value="Genomic_DNA"/>
</dbReference>
<accession>A0A2S6GH60</accession>
<sequence length="187" mass="20653">MGTEAELLGRAVAGDQQAWRALVQRYSRLVWRVARAHRLDAADAADVSQNTWIALTEHAAAIRMPDRLAGWLATTARRECLRVLERRGREVPVDRPGELDLAPDDSWPEVAVLRSDRDDLLWSALTALSERCRKLLGLLAFAPELTYPRLARALGLSPASVGRTRGRCLGDLRRKLALLGMPEGAVG</sequence>
<dbReference type="InterPro" id="IPR036388">
    <property type="entry name" value="WH-like_DNA-bd_sf"/>
</dbReference>
<evidence type="ECO:0000256" key="4">
    <source>
        <dbReference type="ARBA" id="ARBA00023125"/>
    </source>
</evidence>
<dbReference type="InterPro" id="IPR039425">
    <property type="entry name" value="RNA_pol_sigma-70-like"/>
</dbReference>
<evidence type="ECO:0000256" key="5">
    <source>
        <dbReference type="ARBA" id="ARBA00023163"/>
    </source>
</evidence>
<keyword evidence="8" id="KW-1185">Reference proteome</keyword>
<feature type="domain" description="RNA polymerase sigma-70 region 2" evidence="6">
    <location>
        <begin position="22"/>
        <end position="89"/>
    </location>
</feature>
<organism evidence="7 8">
    <name type="scientific">Actinokineospora auranticolor</name>
    <dbReference type="NCBI Taxonomy" id="155976"/>
    <lineage>
        <taxon>Bacteria</taxon>
        <taxon>Bacillati</taxon>
        <taxon>Actinomycetota</taxon>
        <taxon>Actinomycetes</taxon>
        <taxon>Pseudonocardiales</taxon>
        <taxon>Pseudonocardiaceae</taxon>
        <taxon>Actinokineospora</taxon>
    </lineage>
</organism>
<reference evidence="7 8" key="1">
    <citation type="submission" date="2018-02" db="EMBL/GenBank/DDBJ databases">
        <title>Genomic Encyclopedia of Archaeal and Bacterial Type Strains, Phase II (KMG-II): from individual species to whole genera.</title>
        <authorList>
            <person name="Goeker M."/>
        </authorList>
    </citation>
    <scope>NUCLEOTIDE SEQUENCE [LARGE SCALE GENOMIC DNA]</scope>
    <source>
        <strain evidence="7 8">YU 961-1</strain>
    </source>
</reference>
<evidence type="ECO:0000256" key="1">
    <source>
        <dbReference type="ARBA" id="ARBA00010641"/>
    </source>
</evidence>
<dbReference type="RefSeq" id="WP_104481908.1">
    <property type="nucleotide sequence ID" value="NZ_CP154825.1"/>
</dbReference>
<name>A0A2S6GH60_9PSEU</name>
<comment type="similarity">
    <text evidence="1">Belongs to the sigma-70 factor family. ECF subfamily.</text>
</comment>
<dbReference type="PANTHER" id="PTHR43133:SF8">
    <property type="entry name" value="RNA POLYMERASE SIGMA FACTOR HI_1459-RELATED"/>
    <property type="match status" value="1"/>
</dbReference>
<keyword evidence="3" id="KW-0731">Sigma factor</keyword>
<evidence type="ECO:0000256" key="2">
    <source>
        <dbReference type="ARBA" id="ARBA00023015"/>
    </source>
</evidence>
<dbReference type="AlphaFoldDB" id="A0A2S6GH60"/>
<dbReference type="SUPFAM" id="SSF88946">
    <property type="entry name" value="Sigma2 domain of RNA polymerase sigma factors"/>
    <property type="match status" value="1"/>
</dbReference>
<proteinExistence type="inferred from homology"/>
<dbReference type="SUPFAM" id="SSF88659">
    <property type="entry name" value="Sigma3 and sigma4 domains of RNA polymerase sigma factors"/>
    <property type="match status" value="1"/>
</dbReference>
<dbReference type="GO" id="GO:0016987">
    <property type="term" value="F:sigma factor activity"/>
    <property type="evidence" value="ECO:0007669"/>
    <property type="project" value="UniProtKB-KW"/>
</dbReference>
<protein>
    <submittedName>
        <fullName evidence="7">RNA polymerase sigma factor (Sigma-70 family)</fullName>
    </submittedName>
</protein>